<organism evidence="1 2">
    <name type="scientific">Anaerobium acetethylicum</name>
    <dbReference type="NCBI Taxonomy" id="1619234"/>
    <lineage>
        <taxon>Bacteria</taxon>
        <taxon>Bacillati</taxon>
        <taxon>Bacillota</taxon>
        <taxon>Clostridia</taxon>
        <taxon>Lachnospirales</taxon>
        <taxon>Lachnospiraceae</taxon>
        <taxon>Anaerobium</taxon>
    </lineage>
</organism>
<protein>
    <submittedName>
        <fullName evidence="1">Uncharacterized protein</fullName>
    </submittedName>
</protein>
<keyword evidence="2" id="KW-1185">Reference proteome</keyword>
<sequence>MARGRVTAISVRFNLDNEQHCRVKEALSNLDPDIFRSKNQFIIDAIDAYVNGKTVKPDARNEKEFLVEIRETTENAVMRVLGNFFRDAPVMGWQEAIAGTGEEMKETKQEEAEKENGITNPGILDMMNSWYNE</sequence>
<accession>A0A1D3TUJ7</accession>
<dbReference type="AlphaFoldDB" id="A0A1D3TUJ7"/>
<name>A0A1D3TUJ7_9FIRM</name>
<evidence type="ECO:0000313" key="1">
    <source>
        <dbReference type="EMBL" id="SCP97738.1"/>
    </source>
</evidence>
<dbReference type="STRING" id="1619234.SAMN05421730_101343"/>
<dbReference type="Proteomes" id="UP000199315">
    <property type="component" value="Unassembled WGS sequence"/>
</dbReference>
<dbReference type="EMBL" id="FMKA01000013">
    <property type="protein sequence ID" value="SCP97738.1"/>
    <property type="molecule type" value="Genomic_DNA"/>
</dbReference>
<evidence type="ECO:0000313" key="2">
    <source>
        <dbReference type="Proteomes" id="UP000199315"/>
    </source>
</evidence>
<dbReference type="OrthoDB" id="2059607at2"/>
<gene>
    <name evidence="1" type="ORF">SAMN05421730_101343</name>
</gene>
<proteinExistence type="predicted"/>
<reference evidence="1 2" key="1">
    <citation type="submission" date="2016-09" db="EMBL/GenBank/DDBJ databases">
        <authorList>
            <person name="Capua I."/>
            <person name="De Benedictis P."/>
            <person name="Joannis T."/>
            <person name="Lombin L.H."/>
            <person name="Cattoli G."/>
        </authorList>
    </citation>
    <scope>NUCLEOTIDE SEQUENCE [LARGE SCALE GENOMIC DNA]</scope>
    <source>
        <strain evidence="1 2">GluBS11</strain>
    </source>
</reference>
<dbReference type="RefSeq" id="WP_091234134.1">
    <property type="nucleotide sequence ID" value="NZ_FMKA01000013.1"/>
</dbReference>